<dbReference type="OrthoDB" id="542013at2759"/>
<evidence type="ECO:0000313" key="3">
    <source>
        <dbReference type="Proteomes" id="UP000504638"/>
    </source>
</evidence>
<evidence type="ECO:0000313" key="4">
    <source>
        <dbReference type="RefSeq" id="XP_033538008.1"/>
    </source>
</evidence>
<name>A0A6G1GE50_9PEZI</name>
<reference evidence="4" key="2">
    <citation type="submission" date="2020-04" db="EMBL/GenBank/DDBJ databases">
        <authorList>
            <consortium name="NCBI Genome Project"/>
        </authorList>
    </citation>
    <scope>NUCLEOTIDE SEQUENCE</scope>
    <source>
        <strain evidence="4">CBS 781.70</strain>
    </source>
</reference>
<dbReference type="EMBL" id="ML975150">
    <property type="protein sequence ID" value="KAF1816377.1"/>
    <property type="molecule type" value="Genomic_DNA"/>
</dbReference>
<proteinExistence type="predicted"/>
<dbReference type="PANTHER" id="PTHR43157">
    <property type="entry name" value="PHOSPHATIDYLINOSITOL-GLYCAN BIOSYNTHESIS CLASS F PROTEIN-RELATED"/>
    <property type="match status" value="1"/>
</dbReference>
<protein>
    <submittedName>
        <fullName evidence="2 4">NAD(P)-binding protein</fullName>
    </submittedName>
</protein>
<dbReference type="Proteomes" id="UP000504638">
    <property type="component" value="Unplaced"/>
</dbReference>
<dbReference type="AlphaFoldDB" id="A0A6G1GE50"/>
<dbReference type="InterPro" id="IPR002347">
    <property type="entry name" value="SDR_fam"/>
</dbReference>
<sequence>MASFTTFVREQHKKLPLIPTTQDCTGGTYIITGSNQGLGYECAKHLIALSANKVIIAVRFLSRGDAAKAKIEAETGRKGVIEVWHLDLSSYDSVKEFVKKVETLDRVDAIIENAGIAMAESIIAEGLESTLTVNVVSTMLLAVLVLPKLQESARKFGIVPHLVLVGSEVAFQAKGELEKIDGDLIDGVSQSPMPGKRYEISKLLLLYAMREFASLHPYRETGVAINYVNPGLCNTELSRNAGWVQWLIIAIVRTLLARSAEVGSRNLLYAAVAGKYSNGKYISACEVKEDHVASWATNVVGRRIQQRVWESLRKKLNTIYSGCV</sequence>
<dbReference type="PRINTS" id="PR00081">
    <property type="entry name" value="GDHRDH"/>
</dbReference>
<dbReference type="PANTHER" id="PTHR43157:SF61">
    <property type="entry name" value="DEHYDROGENASE_REDUCTASE FAMILY PROTEIN, PUTATIVE (AFU_ORTHOLOGUE AFUA_3G01250)-RELATED"/>
    <property type="match status" value="1"/>
</dbReference>
<evidence type="ECO:0000313" key="2">
    <source>
        <dbReference type="EMBL" id="KAF1816377.1"/>
    </source>
</evidence>
<dbReference type="SUPFAM" id="SSF51735">
    <property type="entry name" value="NAD(P)-binding Rossmann-fold domains"/>
    <property type="match status" value="1"/>
</dbReference>
<keyword evidence="3" id="KW-1185">Reference proteome</keyword>
<dbReference type="Pfam" id="PF00106">
    <property type="entry name" value="adh_short"/>
    <property type="match status" value="1"/>
</dbReference>
<reference evidence="4" key="3">
    <citation type="submission" date="2025-04" db="UniProtKB">
        <authorList>
            <consortium name="RefSeq"/>
        </authorList>
    </citation>
    <scope>IDENTIFICATION</scope>
    <source>
        <strain evidence="4">CBS 781.70</strain>
    </source>
</reference>
<evidence type="ECO:0000256" key="1">
    <source>
        <dbReference type="ARBA" id="ARBA00023002"/>
    </source>
</evidence>
<dbReference type="RefSeq" id="XP_033538008.1">
    <property type="nucleotide sequence ID" value="XM_033673706.1"/>
</dbReference>
<keyword evidence="1" id="KW-0560">Oxidoreductase</keyword>
<dbReference type="GeneID" id="54414276"/>
<gene>
    <name evidence="2 4" type="ORF">P152DRAFT_121197</name>
</gene>
<dbReference type="InterPro" id="IPR036291">
    <property type="entry name" value="NAD(P)-bd_dom_sf"/>
</dbReference>
<dbReference type="Gene3D" id="3.40.50.720">
    <property type="entry name" value="NAD(P)-binding Rossmann-like Domain"/>
    <property type="match status" value="1"/>
</dbReference>
<reference evidence="2 4" key="1">
    <citation type="submission" date="2020-01" db="EMBL/GenBank/DDBJ databases">
        <authorList>
            <consortium name="DOE Joint Genome Institute"/>
            <person name="Haridas S."/>
            <person name="Albert R."/>
            <person name="Binder M."/>
            <person name="Bloem J."/>
            <person name="Labutti K."/>
            <person name="Salamov A."/>
            <person name="Andreopoulos B."/>
            <person name="Baker S.E."/>
            <person name="Barry K."/>
            <person name="Bills G."/>
            <person name="Bluhm B.H."/>
            <person name="Cannon C."/>
            <person name="Castanera R."/>
            <person name="Culley D.E."/>
            <person name="Daum C."/>
            <person name="Ezra D."/>
            <person name="Gonzalez J.B."/>
            <person name="Henrissat B."/>
            <person name="Kuo A."/>
            <person name="Liang C."/>
            <person name="Lipzen A."/>
            <person name="Lutzoni F."/>
            <person name="Magnuson J."/>
            <person name="Mondo S."/>
            <person name="Nolan M."/>
            <person name="Ohm R."/>
            <person name="Pangilinan J."/>
            <person name="Park H.-J."/>
            <person name="Ramirez L."/>
            <person name="Alfaro M."/>
            <person name="Sun H."/>
            <person name="Tritt A."/>
            <person name="Yoshinaga Y."/>
            <person name="Zwiers L.-H."/>
            <person name="Turgeon B.G."/>
            <person name="Goodwin S.B."/>
            <person name="Spatafora J.W."/>
            <person name="Crous P.W."/>
            <person name="Grigoriev I.V."/>
        </authorList>
    </citation>
    <scope>NUCLEOTIDE SEQUENCE</scope>
    <source>
        <strain evidence="2 4">CBS 781.70</strain>
    </source>
</reference>
<accession>A0A6G1GE50</accession>
<dbReference type="GO" id="GO:0016491">
    <property type="term" value="F:oxidoreductase activity"/>
    <property type="evidence" value="ECO:0007669"/>
    <property type="project" value="UniProtKB-KW"/>
</dbReference>
<organism evidence="2">
    <name type="scientific">Eremomyces bilateralis CBS 781.70</name>
    <dbReference type="NCBI Taxonomy" id="1392243"/>
    <lineage>
        <taxon>Eukaryota</taxon>
        <taxon>Fungi</taxon>
        <taxon>Dikarya</taxon>
        <taxon>Ascomycota</taxon>
        <taxon>Pezizomycotina</taxon>
        <taxon>Dothideomycetes</taxon>
        <taxon>Dothideomycetes incertae sedis</taxon>
        <taxon>Eremomycetales</taxon>
        <taxon>Eremomycetaceae</taxon>
        <taxon>Eremomyces</taxon>
    </lineage>
</organism>